<protein>
    <submittedName>
        <fullName evidence="3">Paired amphipathic helix protein</fullName>
    </submittedName>
</protein>
<dbReference type="HOGENOM" id="CLU_1878507_0_0_1"/>
<dbReference type="eggNOG" id="KOG2443">
    <property type="taxonomic scope" value="Eukaryota"/>
</dbReference>
<dbReference type="GO" id="GO:0003714">
    <property type="term" value="F:transcription corepressor activity"/>
    <property type="evidence" value="ECO:0007669"/>
    <property type="project" value="InterPro"/>
</dbReference>
<evidence type="ECO:0000313" key="4">
    <source>
        <dbReference type="EnsemblPlants" id="AES97531"/>
    </source>
</evidence>
<evidence type="ECO:0000313" key="5">
    <source>
        <dbReference type="Proteomes" id="UP000002051"/>
    </source>
</evidence>
<name>G7K0G2_MEDTR</name>
<keyword evidence="2" id="KW-0539">Nucleus</keyword>
<dbReference type="PaxDb" id="3880-AES97531"/>
<evidence type="ECO:0000313" key="3">
    <source>
        <dbReference type="EMBL" id="AES97531.2"/>
    </source>
</evidence>
<dbReference type="Proteomes" id="UP000002051">
    <property type="component" value="Chromosome 5"/>
</dbReference>
<dbReference type="SUPFAM" id="SSF47762">
    <property type="entry name" value="PAH2 domain"/>
    <property type="match status" value="1"/>
</dbReference>
<dbReference type="EMBL" id="CM001221">
    <property type="protein sequence ID" value="AES97531.2"/>
    <property type="molecule type" value="Genomic_DNA"/>
</dbReference>
<comment type="subcellular location">
    <subcellularLocation>
        <location evidence="1">Nucleus</location>
    </subcellularLocation>
</comment>
<evidence type="ECO:0000256" key="2">
    <source>
        <dbReference type="ARBA" id="ARBA00023242"/>
    </source>
</evidence>
<dbReference type="AlphaFoldDB" id="G7K0G2"/>
<dbReference type="GO" id="GO:0005634">
    <property type="term" value="C:nucleus"/>
    <property type="evidence" value="ECO:0007669"/>
    <property type="project" value="UniProtKB-SubCell"/>
</dbReference>
<reference evidence="3 5" key="2">
    <citation type="journal article" date="2014" name="BMC Genomics">
        <title>An improved genome release (version Mt4.0) for the model legume Medicago truncatula.</title>
        <authorList>
            <person name="Tang H."/>
            <person name="Krishnakumar V."/>
            <person name="Bidwell S."/>
            <person name="Rosen B."/>
            <person name="Chan A."/>
            <person name="Zhou S."/>
            <person name="Gentzbittel L."/>
            <person name="Childs K.L."/>
            <person name="Yandell M."/>
            <person name="Gundlach H."/>
            <person name="Mayer K.F."/>
            <person name="Schwartz D.C."/>
            <person name="Town C.D."/>
        </authorList>
    </citation>
    <scope>GENOME REANNOTATION</scope>
    <source>
        <strain evidence="4 5">cv. Jemalong A17</strain>
    </source>
</reference>
<dbReference type="Pfam" id="PF02671">
    <property type="entry name" value="PAH"/>
    <property type="match status" value="1"/>
</dbReference>
<dbReference type="Gene3D" id="1.20.1160.11">
    <property type="entry name" value="Paired amphipathic helix"/>
    <property type="match status" value="1"/>
</dbReference>
<proteinExistence type="predicted"/>
<dbReference type="InterPro" id="IPR003822">
    <property type="entry name" value="PAH"/>
</dbReference>
<dbReference type="EnsemblPlants" id="AES97531">
    <property type="protein sequence ID" value="AES97531"/>
    <property type="gene ID" value="MTR_5g055670"/>
</dbReference>
<dbReference type="PANTHER" id="PTHR12346:SF8">
    <property type="entry name" value="PAIRED AMPHIPATHIC HELIX PROTEIN SIN3-LIKE 2"/>
    <property type="match status" value="1"/>
</dbReference>
<gene>
    <name evidence="3" type="ordered locus">MTR_5g055670</name>
</gene>
<reference evidence="3 5" key="1">
    <citation type="journal article" date="2011" name="Nature">
        <title>The Medicago genome provides insight into the evolution of rhizobial symbioses.</title>
        <authorList>
            <person name="Young N.D."/>
            <person name="Debelle F."/>
            <person name="Oldroyd G.E."/>
            <person name="Geurts R."/>
            <person name="Cannon S.B."/>
            <person name="Udvardi M.K."/>
            <person name="Benedito V.A."/>
            <person name="Mayer K.F."/>
            <person name="Gouzy J."/>
            <person name="Schoof H."/>
            <person name="Van de Peer Y."/>
            <person name="Proost S."/>
            <person name="Cook D.R."/>
            <person name="Meyers B.C."/>
            <person name="Spannagl M."/>
            <person name="Cheung F."/>
            <person name="De Mita S."/>
            <person name="Krishnakumar V."/>
            <person name="Gundlach H."/>
            <person name="Zhou S."/>
            <person name="Mudge J."/>
            <person name="Bharti A.K."/>
            <person name="Murray J.D."/>
            <person name="Naoumkina M.A."/>
            <person name="Rosen B."/>
            <person name="Silverstein K.A."/>
            <person name="Tang H."/>
            <person name="Rombauts S."/>
            <person name="Zhao P.X."/>
            <person name="Zhou P."/>
            <person name="Barbe V."/>
            <person name="Bardou P."/>
            <person name="Bechner M."/>
            <person name="Bellec A."/>
            <person name="Berger A."/>
            <person name="Berges H."/>
            <person name="Bidwell S."/>
            <person name="Bisseling T."/>
            <person name="Choisne N."/>
            <person name="Couloux A."/>
            <person name="Denny R."/>
            <person name="Deshpande S."/>
            <person name="Dai X."/>
            <person name="Doyle J.J."/>
            <person name="Dudez A.M."/>
            <person name="Farmer A.D."/>
            <person name="Fouteau S."/>
            <person name="Franken C."/>
            <person name="Gibelin C."/>
            <person name="Gish J."/>
            <person name="Goldstein S."/>
            <person name="Gonzalez A.J."/>
            <person name="Green P.J."/>
            <person name="Hallab A."/>
            <person name="Hartog M."/>
            <person name="Hua A."/>
            <person name="Humphray S.J."/>
            <person name="Jeong D.H."/>
            <person name="Jing Y."/>
            <person name="Jocker A."/>
            <person name="Kenton S.M."/>
            <person name="Kim D.J."/>
            <person name="Klee K."/>
            <person name="Lai H."/>
            <person name="Lang C."/>
            <person name="Lin S."/>
            <person name="Macmil S.L."/>
            <person name="Magdelenat G."/>
            <person name="Matthews L."/>
            <person name="McCorrison J."/>
            <person name="Monaghan E.L."/>
            <person name="Mun J.H."/>
            <person name="Najar F.Z."/>
            <person name="Nicholson C."/>
            <person name="Noirot C."/>
            <person name="O'Bleness M."/>
            <person name="Paule C.R."/>
            <person name="Poulain J."/>
            <person name="Prion F."/>
            <person name="Qin B."/>
            <person name="Qu C."/>
            <person name="Retzel E.F."/>
            <person name="Riddle C."/>
            <person name="Sallet E."/>
            <person name="Samain S."/>
            <person name="Samson N."/>
            <person name="Sanders I."/>
            <person name="Saurat O."/>
            <person name="Scarpelli C."/>
            <person name="Schiex T."/>
            <person name="Segurens B."/>
            <person name="Severin A.J."/>
            <person name="Sherrier D.J."/>
            <person name="Shi R."/>
            <person name="Sims S."/>
            <person name="Singer S.R."/>
            <person name="Sinharoy S."/>
            <person name="Sterck L."/>
            <person name="Viollet A."/>
            <person name="Wang B.B."/>
            <person name="Wang K."/>
            <person name="Wang M."/>
            <person name="Wang X."/>
            <person name="Warfsmann J."/>
            <person name="Weissenbach J."/>
            <person name="White D.D."/>
            <person name="White J.D."/>
            <person name="Wiley G.B."/>
            <person name="Wincker P."/>
            <person name="Xing Y."/>
            <person name="Yang L."/>
            <person name="Yao Z."/>
            <person name="Ying F."/>
            <person name="Zhai J."/>
            <person name="Zhou L."/>
            <person name="Zuber A."/>
            <person name="Denarie J."/>
            <person name="Dixon R.A."/>
            <person name="May G.D."/>
            <person name="Schwartz D.C."/>
            <person name="Rogers J."/>
            <person name="Quetier F."/>
            <person name="Town C.D."/>
            <person name="Roe B.A."/>
        </authorList>
    </citation>
    <scope>NUCLEOTIDE SEQUENCE [LARGE SCALE GENOMIC DNA]</scope>
    <source>
        <strain evidence="3">A17</strain>
        <strain evidence="4 5">cv. Jemalong A17</strain>
    </source>
</reference>
<sequence length="136" mass="15680">MWPPLLIIHHLLQIFQTFKNHYKVMHEFLIVLSKFELDSLCSRHISSISRGRGGEIHQNIFSGPFPSNLVAWGFDSFVGCDYLFLAVSRTDTTGVIARVKELFKGHNHLIFGFNTFLPKGVDILHQTEELLTMLYF</sequence>
<accession>A0A0C3XKJ5</accession>
<dbReference type="STRING" id="3880.G7K0G2"/>
<keyword evidence="5" id="KW-1185">Reference proteome</keyword>
<dbReference type="InterPro" id="IPR036600">
    <property type="entry name" value="PAH_sf"/>
</dbReference>
<dbReference type="PANTHER" id="PTHR12346">
    <property type="entry name" value="SIN3B-RELATED"/>
    <property type="match status" value="1"/>
</dbReference>
<accession>G7K0G2</accession>
<dbReference type="eggNOG" id="KOG4204">
    <property type="taxonomic scope" value="Eukaryota"/>
</dbReference>
<evidence type="ECO:0000256" key="1">
    <source>
        <dbReference type="ARBA" id="ARBA00004123"/>
    </source>
</evidence>
<dbReference type="eggNOG" id="KOG0557">
    <property type="taxonomic scope" value="Eukaryota"/>
</dbReference>
<dbReference type="InterPro" id="IPR039774">
    <property type="entry name" value="Sin3-like"/>
</dbReference>
<reference evidence="4" key="3">
    <citation type="submission" date="2015-04" db="UniProtKB">
        <authorList>
            <consortium name="EnsemblPlants"/>
        </authorList>
    </citation>
    <scope>IDENTIFICATION</scope>
    <source>
        <strain evidence="4">cv. Jemalong A17</strain>
    </source>
</reference>
<organism evidence="3 5">
    <name type="scientific">Medicago truncatula</name>
    <name type="common">Barrel medic</name>
    <name type="synonym">Medicago tribuloides</name>
    <dbReference type="NCBI Taxonomy" id="3880"/>
    <lineage>
        <taxon>Eukaryota</taxon>
        <taxon>Viridiplantae</taxon>
        <taxon>Streptophyta</taxon>
        <taxon>Embryophyta</taxon>
        <taxon>Tracheophyta</taxon>
        <taxon>Spermatophyta</taxon>
        <taxon>Magnoliopsida</taxon>
        <taxon>eudicotyledons</taxon>
        <taxon>Gunneridae</taxon>
        <taxon>Pentapetalae</taxon>
        <taxon>rosids</taxon>
        <taxon>fabids</taxon>
        <taxon>Fabales</taxon>
        <taxon>Fabaceae</taxon>
        <taxon>Papilionoideae</taxon>
        <taxon>50 kb inversion clade</taxon>
        <taxon>NPAAA clade</taxon>
        <taxon>Hologalegina</taxon>
        <taxon>IRL clade</taxon>
        <taxon>Trifolieae</taxon>
        <taxon>Medicago</taxon>
    </lineage>
</organism>